<feature type="transmembrane region" description="Helical" evidence="2">
    <location>
        <begin position="481"/>
        <end position="500"/>
    </location>
</feature>
<sequence>MNGQTSGSKASADPAADDSHARLMYRLFWHRRRQTAYLPPVRNAAPLPFGNTAPPQPHQTEAPQRHLSGGWPSPSVEPPRVSDYTLGTSPSPAYCAPPDPQPPVRKGSDLQTISEMEPAGHGRRADMLSGADQPQSQEWSSDSQSQTAGFNPQTDAAQASSSNRRSASSDFRILPRQPVMNPQGFKLGRIPGSGPRPPEDLVVHAEVARHGGVYVPLAADPRVEASYQVDVTPPIPQQDAPRPIVMDQAVLAAASRAGSVQPEMETNGVDQGSPSRAIRSLAPPVSTVPMTSPLVDKMPPPPATTGLAEKPSGTETTAAVEGTENPNFYDVTKPTCSLNLVCYRSGAKGCDLLQIQCVLRSMFPSDASFNTVLEANPHLVHTDDQFFREARRLYTTQMCGFFRRYFSLKTLRAFRVLAYTPTTRPTVVPFDDFVLQEMMYAYRNPDRLSSTQDWIQWVFRLRRKDRRHALEFVEGWNTTRIAVWGTVPWLASCLVGIIWAAMGGDPQTTFTVASFILTSSSIILALLAIISSIESSGGLSR</sequence>
<feature type="region of interest" description="Disordered" evidence="1">
    <location>
        <begin position="40"/>
        <end position="183"/>
    </location>
</feature>
<keyword evidence="2" id="KW-0812">Transmembrane</keyword>
<dbReference type="Proteomes" id="UP000078237">
    <property type="component" value="Unassembled WGS sequence"/>
</dbReference>
<keyword evidence="4" id="KW-1185">Reference proteome</keyword>
<comment type="caution">
    <text evidence="3">The sequence shown here is derived from an EMBL/GenBank/DDBJ whole genome shotgun (WGS) entry which is preliminary data.</text>
</comment>
<name>A0A175WEU1_9PEZI</name>
<organism evidence="3 4">
    <name type="scientific">Madurella mycetomatis</name>
    <dbReference type="NCBI Taxonomy" id="100816"/>
    <lineage>
        <taxon>Eukaryota</taxon>
        <taxon>Fungi</taxon>
        <taxon>Dikarya</taxon>
        <taxon>Ascomycota</taxon>
        <taxon>Pezizomycotina</taxon>
        <taxon>Sordariomycetes</taxon>
        <taxon>Sordariomycetidae</taxon>
        <taxon>Sordariales</taxon>
        <taxon>Sordariales incertae sedis</taxon>
        <taxon>Madurella</taxon>
    </lineage>
</organism>
<dbReference type="AlphaFoldDB" id="A0A175WEU1"/>
<keyword evidence="2" id="KW-1133">Transmembrane helix</keyword>
<keyword evidence="2" id="KW-0472">Membrane</keyword>
<feature type="compositionally biased region" description="Low complexity" evidence="1">
    <location>
        <begin position="133"/>
        <end position="146"/>
    </location>
</feature>
<protein>
    <submittedName>
        <fullName evidence="3">Uncharacterized protein</fullName>
    </submittedName>
</protein>
<feature type="transmembrane region" description="Helical" evidence="2">
    <location>
        <begin position="512"/>
        <end position="533"/>
    </location>
</feature>
<dbReference type="VEuPathDB" id="FungiDB:MMYC01_201980"/>
<evidence type="ECO:0000256" key="1">
    <source>
        <dbReference type="SAM" id="MobiDB-lite"/>
    </source>
</evidence>
<evidence type="ECO:0000256" key="2">
    <source>
        <dbReference type="SAM" id="Phobius"/>
    </source>
</evidence>
<accession>A0A175WEU1</accession>
<dbReference type="STRING" id="100816.A0A175WEU1"/>
<dbReference type="OrthoDB" id="9988102at2759"/>
<feature type="compositionally biased region" description="Low complexity" evidence="1">
    <location>
        <begin position="156"/>
        <end position="169"/>
    </location>
</feature>
<dbReference type="EMBL" id="LCTW02000017">
    <property type="protein sequence ID" value="KXX82317.1"/>
    <property type="molecule type" value="Genomic_DNA"/>
</dbReference>
<feature type="region of interest" description="Disordered" evidence="1">
    <location>
        <begin position="256"/>
        <end position="319"/>
    </location>
</feature>
<reference evidence="3 4" key="1">
    <citation type="journal article" date="2016" name="Genome Announc.">
        <title>Genome Sequence of Madurella mycetomatis mm55, Isolated from a Human Mycetoma Case in Sudan.</title>
        <authorList>
            <person name="Smit S."/>
            <person name="Derks M.F."/>
            <person name="Bervoets S."/>
            <person name="Fahal A."/>
            <person name="van Leeuwen W."/>
            <person name="van Belkum A."/>
            <person name="van de Sande W.W."/>
        </authorList>
    </citation>
    <scope>NUCLEOTIDE SEQUENCE [LARGE SCALE GENOMIC DNA]</scope>
    <source>
        <strain evidence="4">mm55</strain>
    </source>
</reference>
<proteinExistence type="predicted"/>
<evidence type="ECO:0000313" key="3">
    <source>
        <dbReference type="EMBL" id="KXX82317.1"/>
    </source>
</evidence>
<evidence type="ECO:0000313" key="4">
    <source>
        <dbReference type="Proteomes" id="UP000078237"/>
    </source>
</evidence>
<gene>
    <name evidence="3" type="ORF">MMYC01_201980</name>
</gene>